<feature type="signal peptide" evidence="5">
    <location>
        <begin position="1"/>
        <end position="24"/>
    </location>
</feature>
<keyword evidence="2" id="KW-0812">Transmembrane</keyword>
<dbReference type="OrthoDB" id="1890790at2759"/>
<evidence type="ECO:0000256" key="2">
    <source>
        <dbReference type="ARBA" id="ARBA00022692"/>
    </source>
</evidence>
<evidence type="ECO:0000313" key="8">
    <source>
        <dbReference type="Proteomes" id="UP000192578"/>
    </source>
</evidence>
<evidence type="ECO:0000256" key="3">
    <source>
        <dbReference type="ARBA" id="ARBA00022989"/>
    </source>
</evidence>
<keyword evidence="3" id="KW-1133">Transmembrane helix</keyword>
<reference evidence="8" key="1">
    <citation type="submission" date="2017-01" db="EMBL/GenBank/DDBJ databases">
        <title>Comparative genomics of anhydrobiosis in the tardigrade Hypsibius dujardini.</title>
        <authorList>
            <person name="Yoshida Y."/>
            <person name="Koutsovoulos G."/>
            <person name="Laetsch D."/>
            <person name="Stevens L."/>
            <person name="Kumar S."/>
            <person name="Horikawa D."/>
            <person name="Ishino K."/>
            <person name="Komine S."/>
            <person name="Tomita M."/>
            <person name="Blaxter M."/>
            <person name="Arakawa K."/>
        </authorList>
    </citation>
    <scope>NUCLEOTIDE SEQUENCE [LARGE SCALE GENOMIC DNA]</scope>
    <source>
        <strain evidence="8">Z151</strain>
    </source>
</reference>
<dbReference type="AlphaFoldDB" id="A0A1W0WNG6"/>
<evidence type="ECO:0000256" key="4">
    <source>
        <dbReference type="ARBA" id="ARBA00023136"/>
    </source>
</evidence>
<evidence type="ECO:0000256" key="5">
    <source>
        <dbReference type="SAM" id="SignalP"/>
    </source>
</evidence>
<evidence type="ECO:0000313" key="7">
    <source>
        <dbReference type="EMBL" id="OQV16754.1"/>
    </source>
</evidence>
<dbReference type="Gene3D" id="3.40.50.2300">
    <property type="match status" value="1"/>
</dbReference>
<feature type="chain" id="PRO_5010699653" description="Receptor ligand binding region domain-containing protein" evidence="5">
    <location>
        <begin position="25"/>
        <end position="221"/>
    </location>
</feature>
<dbReference type="InterPro" id="IPR001828">
    <property type="entry name" value="ANF_lig-bd_rcpt"/>
</dbReference>
<keyword evidence="5" id="KW-0732">Signal</keyword>
<dbReference type="SUPFAM" id="SSF53822">
    <property type="entry name" value="Periplasmic binding protein-like I"/>
    <property type="match status" value="1"/>
</dbReference>
<dbReference type="EMBL" id="MTYJ01000070">
    <property type="protein sequence ID" value="OQV16754.1"/>
    <property type="molecule type" value="Genomic_DNA"/>
</dbReference>
<keyword evidence="4" id="KW-0472">Membrane</keyword>
<evidence type="ECO:0000256" key="1">
    <source>
        <dbReference type="ARBA" id="ARBA00004370"/>
    </source>
</evidence>
<dbReference type="Proteomes" id="UP000192578">
    <property type="component" value="Unassembled WGS sequence"/>
</dbReference>
<comment type="subcellular location">
    <subcellularLocation>
        <location evidence="1">Membrane</location>
    </subcellularLocation>
</comment>
<feature type="domain" description="Receptor ligand binding region" evidence="6">
    <location>
        <begin position="84"/>
        <end position="163"/>
    </location>
</feature>
<sequence length="221" mass="24456">MDNYFPSILMFLFLCGSCVAGTKTFNPYTPRLRLTRSAATAKTWPPTGQPAVRPSVAVTDVTACLLLERGNPRLLYDYDKAAAGIDLAVEYVNENVLPPSLRLRVERRDIGGSCGTKSNIINQAMKLWQQKVDCAVYIGPGCGATAESLYNFADFFHTPIIGCPAAGKCANEAIENDLFSWMFQMSWTNLKFNEFTTFNSNNLDYAKLRGIYGICTSKQNS</sequence>
<organism evidence="7 8">
    <name type="scientific">Hypsibius exemplaris</name>
    <name type="common">Freshwater tardigrade</name>
    <dbReference type="NCBI Taxonomy" id="2072580"/>
    <lineage>
        <taxon>Eukaryota</taxon>
        <taxon>Metazoa</taxon>
        <taxon>Ecdysozoa</taxon>
        <taxon>Tardigrada</taxon>
        <taxon>Eutardigrada</taxon>
        <taxon>Parachela</taxon>
        <taxon>Hypsibioidea</taxon>
        <taxon>Hypsibiidae</taxon>
        <taxon>Hypsibius</taxon>
    </lineage>
</organism>
<evidence type="ECO:0000259" key="6">
    <source>
        <dbReference type="Pfam" id="PF01094"/>
    </source>
</evidence>
<accession>A0A1W0WNG6</accession>
<proteinExistence type="predicted"/>
<keyword evidence="8" id="KW-1185">Reference proteome</keyword>
<dbReference type="GO" id="GO:0016020">
    <property type="term" value="C:membrane"/>
    <property type="evidence" value="ECO:0007669"/>
    <property type="project" value="UniProtKB-SubCell"/>
</dbReference>
<comment type="caution">
    <text evidence="7">The sequence shown here is derived from an EMBL/GenBank/DDBJ whole genome shotgun (WGS) entry which is preliminary data.</text>
</comment>
<gene>
    <name evidence="7" type="ORF">BV898_09112</name>
</gene>
<name>A0A1W0WNG6_HYPEX</name>
<protein>
    <recommendedName>
        <fullName evidence="6">Receptor ligand binding region domain-containing protein</fullName>
    </recommendedName>
</protein>
<dbReference type="Pfam" id="PF01094">
    <property type="entry name" value="ANF_receptor"/>
    <property type="match status" value="1"/>
</dbReference>
<dbReference type="InterPro" id="IPR028082">
    <property type="entry name" value="Peripla_BP_I"/>
</dbReference>